<evidence type="ECO:0000313" key="2">
    <source>
        <dbReference type="Proteomes" id="UP000050482"/>
    </source>
</evidence>
<sequence>MSMAIYRGAIQNDTFYFAPLINGTRVHRMILDTGAFELTFTQKVANQLGLPNLGPIQVGGVGGTAQAYRSECEIEINGNRFPKTPCIVDPSFTEGSGLFGLRFFLENKIMLQLDPVKQTLTVSRA</sequence>
<dbReference type="Proteomes" id="UP000050482">
    <property type="component" value="Unassembled WGS sequence"/>
</dbReference>
<organism evidence="1 2">
    <name type="scientific">Alicyclobacillus ferrooxydans</name>
    <dbReference type="NCBI Taxonomy" id="471514"/>
    <lineage>
        <taxon>Bacteria</taxon>
        <taxon>Bacillati</taxon>
        <taxon>Bacillota</taxon>
        <taxon>Bacilli</taxon>
        <taxon>Bacillales</taxon>
        <taxon>Alicyclobacillaceae</taxon>
        <taxon>Alicyclobacillus</taxon>
    </lineage>
</organism>
<proteinExistence type="predicted"/>
<gene>
    <name evidence="1" type="ORF">AN477_02215</name>
</gene>
<dbReference type="Gene3D" id="2.40.70.10">
    <property type="entry name" value="Acid Proteases"/>
    <property type="match status" value="1"/>
</dbReference>
<comment type="caution">
    <text evidence="1">The sequence shown here is derived from an EMBL/GenBank/DDBJ whole genome shotgun (WGS) entry which is preliminary data.</text>
</comment>
<reference evidence="1 2" key="1">
    <citation type="submission" date="2015-09" db="EMBL/GenBank/DDBJ databases">
        <title>Draft genome sequence of Alicyclobacillus ferrooxydans DSM 22381.</title>
        <authorList>
            <person name="Hemp J."/>
        </authorList>
    </citation>
    <scope>NUCLEOTIDE SEQUENCE [LARGE SCALE GENOMIC DNA]</scope>
    <source>
        <strain evidence="1 2">TC-34</strain>
    </source>
</reference>
<dbReference type="EMBL" id="LJCO01000011">
    <property type="protein sequence ID" value="KPV45239.1"/>
    <property type="molecule type" value="Genomic_DNA"/>
</dbReference>
<accession>A0A0P9CQT3</accession>
<evidence type="ECO:0000313" key="1">
    <source>
        <dbReference type="EMBL" id="KPV45239.1"/>
    </source>
</evidence>
<dbReference type="Pfam" id="PF13975">
    <property type="entry name" value="gag-asp_proteas"/>
    <property type="match status" value="1"/>
</dbReference>
<dbReference type="PATRIC" id="fig|471514.4.peg.2775"/>
<dbReference type="SUPFAM" id="SSF50630">
    <property type="entry name" value="Acid proteases"/>
    <property type="match status" value="1"/>
</dbReference>
<name>A0A0P9CQT3_9BACL</name>
<dbReference type="InterPro" id="IPR021109">
    <property type="entry name" value="Peptidase_aspartic_dom_sf"/>
</dbReference>
<protein>
    <recommendedName>
        <fullName evidence="3">Peptidase A2 domain-containing protein</fullName>
    </recommendedName>
</protein>
<dbReference type="OrthoDB" id="2372755at2"/>
<keyword evidence="2" id="KW-1185">Reference proteome</keyword>
<dbReference type="AlphaFoldDB" id="A0A0P9CQT3"/>
<evidence type="ECO:0008006" key="3">
    <source>
        <dbReference type="Google" id="ProtNLM"/>
    </source>
</evidence>